<evidence type="ECO:0000313" key="6">
    <source>
        <dbReference type="Proteomes" id="UP000644749"/>
    </source>
</evidence>
<dbReference type="GO" id="GO:0003677">
    <property type="term" value="F:DNA binding"/>
    <property type="evidence" value="ECO:0007669"/>
    <property type="project" value="UniProtKB-KW"/>
</dbReference>
<protein>
    <submittedName>
        <fullName evidence="5">LacI family DNA-binding transcriptional regulator</fullName>
    </submittedName>
</protein>
<evidence type="ECO:0000256" key="2">
    <source>
        <dbReference type="ARBA" id="ARBA00023125"/>
    </source>
</evidence>
<sequence>MYIDFIRENQVIKPDIVFVANLAGVSPATVSRVMNHPELVHPETRRKVELAVEKSGYIRNRAAQAMHGRRSATIGLVVPTVANTIFAEVVQSFNDTVSKEGFTLLLASHGYDLDREYRLIRKLLEHRVDALAVVGLDHSPGTFRLISGQRMPLLAIWNYLPDAPLPCVGVDNCEAGRLAAEHLVALGHRRIGMVFPETSNNDRARDRKKAATAAFIAAGIELPQRWQITAPYSIAQAKAACLELLEGEDRPSALLCANDVIAQGAIYAAARLGIAIPDSLSVIGIGDFAGSAQMEPALTTVRIPAQQIGTAAGEEIVTAVSRCDPDRMIRRRVELELIMRTSTGLAPELIARGQST</sequence>
<dbReference type="SUPFAM" id="SSF53822">
    <property type="entry name" value="Periplasmic binding protein-like I"/>
    <property type="match status" value="1"/>
</dbReference>
<dbReference type="Gene3D" id="1.10.260.40">
    <property type="entry name" value="lambda repressor-like DNA-binding domains"/>
    <property type="match status" value="1"/>
</dbReference>
<proteinExistence type="predicted"/>
<comment type="caution">
    <text evidence="5">The sequence shown here is derived from an EMBL/GenBank/DDBJ whole genome shotgun (WGS) entry which is preliminary data.</text>
</comment>
<dbReference type="Pfam" id="PF13377">
    <property type="entry name" value="Peripla_BP_3"/>
    <property type="match status" value="1"/>
</dbReference>
<dbReference type="InterPro" id="IPR010982">
    <property type="entry name" value="Lambda_DNA-bd_dom_sf"/>
</dbReference>
<reference evidence="5 6" key="1">
    <citation type="submission" date="2021-01" db="EMBL/GenBank/DDBJ databases">
        <title>011410 draft genome.</title>
        <authorList>
            <person name="Lang L."/>
        </authorList>
    </citation>
    <scope>NUCLEOTIDE SEQUENCE [LARGE SCALE GENOMIC DNA]</scope>
    <source>
        <strain evidence="5 6">KCTC 42845</strain>
    </source>
</reference>
<dbReference type="Proteomes" id="UP000644749">
    <property type="component" value="Unassembled WGS sequence"/>
</dbReference>
<organism evidence="5 6">
    <name type="scientific">Paracoccus aerius</name>
    <dbReference type="NCBI Taxonomy" id="1915382"/>
    <lineage>
        <taxon>Bacteria</taxon>
        <taxon>Pseudomonadati</taxon>
        <taxon>Pseudomonadota</taxon>
        <taxon>Alphaproteobacteria</taxon>
        <taxon>Rhodobacterales</taxon>
        <taxon>Paracoccaceae</taxon>
        <taxon>Paracoccus</taxon>
    </lineage>
</organism>
<keyword evidence="1" id="KW-0805">Transcription regulation</keyword>
<name>A0ABS1SAQ6_9RHOB</name>
<dbReference type="InterPro" id="IPR046335">
    <property type="entry name" value="LacI/GalR-like_sensor"/>
</dbReference>
<accession>A0ABS1SAQ6</accession>
<dbReference type="Pfam" id="PF00356">
    <property type="entry name" value="LacI"/>
    <property type="match status" value="1"/>
</dbReference>
<dbReference type="InterPro" id="IPR000843">
    <property type="entry name" value="HTH_LacI"/>
</dbReference>
<gene>
    <name evidence="5" type="ORF">JL111_20380</name>
</gene>
<dbReference type="EMBL" id="JAESHT010000054">
    <property type="protein sequence ID" value="MBL3675815.1"/>
    <property type="molecule type" value="Genomic_DNA"/>
</dbReference>
<dbReference type="InterPro" id="IPR028082">
    <property type="entry name" value="Peripla_BP_I"/>
</dbReference>
<dbReference type="PANTHER" id="PTHR30146">
    <property type="entry name" value="LACI-RELATED TRANSCRIPTIONAL REPRESSOR"/>
    <property type="match status" value="1"/>
</dbReference>
<feature type="domain" description="HTH lacI-type" evidence="4">
    <location>
        <begin position="19"/>
        <end position="68"/>
    </location>
</feature>
<dbReference type="RefSeq" id="WP_191313287.1">
    <property type="nucleotide sequence ID" value="NZ_BNCL01000054.1"/>
</dbReference>
<dbReference type="PANTHER" id="PTHR30146:SF138">
    <property type="entry name" value="TRANSCRIPTIONAL REGULATORY PROTEIN"/>
    <property type="match status" value="1"/>
</dbReference>
<evidence type="ECO:0000313" key="5">
    <source>
        <dbReference type="EMBL" id="MBL3675815.1"/>
    </source>
</evidence>
<dbReference type="Gene3D" id="3.40.50.2300">
    <property type="match status" value="2"/>
</dbReference>
<keyword evidence="2 5" id="KW-0238">DNA-binding</keyword>
<dbReference type="PROSITE" id="PS50932">
    <property type="entry name" value="HTH_LACI_2"/>
    <property type="match status" value="1"/>
</dbReference>
<dbReference type="SMART" id="SM00354">
    <property type="entry name" value="HTH_LACI"/>
    <property type="match status" value="1"/>
</dbReference>
<dbReference type="CDD" id="cd06273">
    <property type="entry name" value="PBP1_LacI-like"/>
    <property type="match status" value="1"/>
</dbReference>
<dbReference type="CDD" id="cd01392">
    <property type="entry name" value="HTH_LacI"/>
    <property type="match status" value="1"/>
</dbReference>
<evidence type="ECO:0000256" key="1">
    <source>
        <dbReference type="ARBA" id="ARBA00023015"/>
    </source>
</evidence>
<evidence type="ECO:0000256" key="3">
    <source>
        <dbReference type="ARBA" id="ARBA00023163"/>
    </source>
</evidence>
<evidence type="ECO:0000259" key="4">
    <source>
        <dbReference type="PROSITE" id="PS50932"/>
    </source>
</evidence>
<dbReference type="SUPFAM" id="SSF47413">
    <property type="entry name" value="lambda repressor-like DNA-binding domains"/>
    <property type="match status" value="1"/>
</dbReference>
<keyword evidence="3" id="KW-0804">Transcription</keyword>
<keyword evidence="6" id="KW-1185">Reference proteome</keyword>